<proteinExistence type="predicted"/>
<evidence type="ECO:0000256" key="1">
    <source>
        <dbReference type="ARBA" id="ARBA00022795"/>
    </source>
</evidence>
<organism evidence="2 3">
    <name type="scientific">Exiguobacterium oxidotolerans</name>
    <dbReference type="NCBI Taxonomy" id="223958"/>
    <lineage>
        <taxon>Bacteria</taxon>
        <taxon>Bacillati</taxon>
        <taxon>Bacillota</taxon>
        <taxon>Bacilli</taxon>
        <taxon>Bacillales</taxon>
        <taxon>Bacillales Family XII. Incertae Sedis</taxon>
        <taxon>Exiguobacterium</taxon>
    </lineage>
</organism>
<evidence type="ECO:0000313" key="2">
    <source>
        <dbReference type="EMBL" id="VWX35859.1"/>
    </source>
</evidence>
<accession>A0A653I9P9</accession>
<dbReference type="Pfam" id="PF05130">
    <property type="entry name" value="FlgN"/>
    <property type="match status" value="1"/>
</dbReference>
<dbReference type="EMBL" id="CABWKQ010000020">
    <property type="protein sequence ID" value="VWX35859.1"/>
    <property type="molecule type" value="Genomic_DNA"/>
</dbReference>
<reference evidence="2 3" key="1">
    <citation type="submission" date="2019-10" db="EMBL/GenBank/DDBJ databases">
        <authorList>
            <person name="Karimi E."/>
        </authorList>
    </citation>
    <scope>NUCLEOTIDE SEQUENCE [LARGE SCALE GENOMIC DNA]</scope>
    <source>
        <strain evidence="2">Exiguobacterium sp. 9Y</strain>
    </source>
</reference>
<gene>
    <name evidence="2" type="ORF">EXIGUO9Y_270014</name>
</gene>
<keyword evidence="1" id="KW-1005">Bacterial flagellum biogenesis</keyword>
<sequence length="135" mass="15960">MEILEQLVSEHDALLNLAKEKKTVLIQNDMKRLSQIVKEEPVHLKRIEQLEQQRLERMGQVTMTEWLQDHPEDVASLRRLLQTIGQLKRLNDLNAELLEQSLHYLDWHLQLLIPEADDFTYGQSALDRTHFNRNA</sequence>
<keyword evidence="2" id="KW-0282">Flagellum</keyword>
<dbReference type="InterPro" id="IPR036679">
    <property type="entry name" value="FlgN-like_sf"/>
</dbReference>
<dbReference type="GO" id="GO:0044780">
    <property type="term" value="P:bacterial-type flagellum assembly"/>
    <property type="evidence" value="ECO:0007669"/>
    <property type="project" value="InterPro"/>
</dbReference>
<keyword evidence="2" id="KW-0969">Cilium</keyword>
<keyword evidence="3" id="KW-1185">Reference proteome</keyword>
<protein>
    <submittedName>
        <fullName evidence="2">Flagellar protein FlgN</fullName>
    </submittedName>
</protein>
<dbReference type="Gene3D" id="1.20.58.300">
    <property type="entry name" value="FlgN-like"/>
    <property type="match status" value="1"/>
</dbReference>
<dbReference type="RefSeq" id="WP_029331462.1">
    <property type="nucleotide sequence ID" value="NZ_LR732312.1"/>
</dbReference>
<dbReference type="SUPFAM" id="SSF140566">
    <property type="entry name" value="FlgN-like"/>
    <property type="match status" value="1"/>
</dbReference>
<keyword evidence="2" id="KW-0966">Cell projection</keyword>
<dbReference type="InterPro" id="IPR007809">
    <property type="entry name" value="FlgN-like"/>
</dbReference>
<dbReference type="Proteomes" id="UP000439752">
    <property type="component" value="Unassembled WGS sequence"/>
</dbReference>
<evidence type="ECO:0000313" key="3">
    <source>
        <dbReference type="Proteomes" id="UP000439752"/>
    </source>
</evidence>
<name>A0A653I9P9_9BACL</name>
<dbReference type="AlphaFoldDB" id="A0A653I9P9"/>